<keyword evidence="5" id="KW-0436">Ligase</keyword>
<comment type="cofactor">
    <cofactor evidence="4">
        <name>Mg(2+)</name>
        <dbReference type="ChEBI" id="CHEBI:18420"/>
    </cofactor>
</comment>
<dbReference type="SUPFAM" id="SSF100950">
    <property type="entry name" value="NagB/RpiA/CoA transferase-like"/>
    <property type="match status" value="1"/>
</dbReference>
<reference evidence="5 6" key="1">
    <citation type="submission" date="2020-11" db="EMBL/GenBank/DDBJ databases">
        <title>Erythrobacter sediminis sp. nov., a marine bacterium from a tidal flat of Garorim Bay.</title>
        <authorList>
            <person name="Kim D."/>
            <person name="Yoo Y."/>
            <person name="Kim J.-J."/>
        </authorList>
    </citation>
    <scope>NUCLEOTIDE SEQUENCE [LARGE SCALE GENOMIC DNA]</scope>
    <source>
        <strain evidence="5 6">JGD-13</strain>
    </source>
</reference>
<gene>
    <name evidence="5" type="ORF">I5L03_07715</name>
</gene>
<keyword evidence="4" id="KW-0479">Metal-binding</keyword>
<keyword evidence="6" id="KW-1185">Reference proteome</keyword>
<keyword evidence="2 4" id="KW-0547">Nucleotide-binding</keyword>
<dbReference type="Pfam" id="PF01812">
    <property type="entry name" value="5-FTHF_cyc-lig"/>
    <property type="match status" value="1"/>
</dbReference>
<dbReference type="InterPro" id="IPR024185">
    <property type="entry name" value="FTHF_cligase-like_sf"/>
</dbReference>
<comment type="similarity">
    <text evidence="1 4">Belongs to the 5-formyltetrahydrofolate cyclo-ligase family.</text>
</comment>
<evidence type="ECO:0000256" key="1">
    <source>
        <dbReference type="ARBA" id="ARBA00010638"/>
    </source>
</evidence>
<protein>
    <recommendedName>
        <fullName evidence="4">5-formyltetrahydrofolate cyclo-ligase</fullName>
        <ecNumber evidence="4">6.3.3.2</ecNumber>
    </recommendedName>
</protein>
<accession>A0ABS0N3C4</accession>
<dbReference type="RefSeq" id="WP_197921166.1">
    <property type="nucleotide sequence ID" value="NZ_CAWPTA010000007.1"/>
</dbReference>
<evidence type="ECO:0000256" key="2">
    <source>
        <dbReference type="ARBA" id="ARBA00022741"/>
    </source>
</evidence>
<dbReference type="NCBIfam" id="TIGR02727">
    <property type="entry name" value="MTHFS_bact"/>
    <property type="match status" value="1"/>
</dbReference>
<dbReference type="EC" id="6.3.3.2" evidence="4"/>
<evidence type="ECO:0000256" key="4">
    <source>
        <dbReference type="RuleBase" id="RU361279"/>
    </source>
</evidence>
<comment type="catalytic activity">
    <reaction evidence="4">
        <text>(6S)-5-formyl-5,6,7,8-tetrahydrofolate + ATP = (6R)-5,10-methenyltetrahydrofolate + ADP + phosphate</text>
        <dbReference type="Rhea" id="RHEA:10488"/>
        <dbReference type="ChEBI" id="CHEBI:30616"/>
        <dbReference type="ChEBI" id="CHEBI:43474"/>
        <dbReference type="ChEBI" id="CHEBI:57455"/>
        <dbReference type="ChEBI" id="CHEBI:57457"/>
        <dbReference type="ChEBI" id="CHEBI:456216"/>
        <dbReference type="EC" id="6.3.3.2"/>
    </reaction>
</comment>
<dbReference type="Proteomes" id="UP000602442">
    <property type="component" value="Unassembled WGS sequence"/>
</dbReference>
<dbReference type="PANTHER" id="PTHR23407:SF1">
    <property type="entry name" value="5-FORMYLTETRAHYDROFOLATE CYCLO-LIGASE"/>
    <property type="match status" value="1"/>
</dbReference>
<dbReference type="GO" id="GO:0030272">
    <property type="term" value="F:5-formyltetrahydrofolate cyclo-ligase activity"/>
    <property type="evidence" value="ECO:0007669"/>
    <property type="project" value="UniProtKB-EC"/>
</dbReference>
<dbReference type="Gene3D" id="3.40.50.10420">
    <property type="entry name" value="NagB/RpiA/CoA transferase-like"/>
    <property type="match status" value="1"/>
</dbReference>
<dbReference type="EMBL" id="JAEANY010000002">
    <property type="protein sequence ID" value="MBH5322470.1"/>
    <property type="molecule type" value="Genomic_DNA"/>
</dbReference>
<dbReference type="PIRSF" id="PIRSF006806">
    <property type="entry name" value="FTHF_cligase"/>
    <property type="match status" value="1"/>
</dbReference>
<evidence type="ECO:0000313" key="6">
    <source>
        <dbReference type="Proteomes" id="UP000602442"/>
    </source>
</evidence>
<dbReference type="InterPro" id="IPR037171">
    <property type="entry name" value="NagB/RpiA_transferase-like"/>
</dbReference>
<keyword evidence="3 4" id="KW-0067">ATP-binding</keyword>
<comment type="caution">
    <text evidence="5">The sequence shown here is derived from an EMBL/GenBank/DDBJ whole genome shotgun (WGS) entry which is preliminary data.</text>
</comment>
<dbReference type="PANTHER" id="PTHR23407">
    <property type="entry name" value="ATPASE INHIBITOR/5-FORMYLTETRAHYDROFOLATE CYCLO-LIGASE"/>
    <property type="match status" value="1"/>
</dbReference>
<sequence>MNDITAFKSEQRKELREARREHAAGLSPAVSALVMRRPPAPVLEMVPEGASIGLYRATDGEAPAAGYARFFMEEGLTIALPRVIAMDGQMNFHTHTDPYGESDLEEGPGGLMQPEASAPEITPDVLFVPLVGFTESGTRLGMGGGFYDRWLAAHQDTIAIGLAWDIQKVDSLPREAHDMSLAAIVTSTRIYGPFER</sequence>
<evidence type="ECO:0000313" key="5">
    <source>
        <dbReference type="EMBL" id="MBH5322470.1"/>
    </source>
</evidence>
<proteinExistence type="inferred from homology"/>
<dbReference type="InterPro" id="IPR002698">
    <property type="entry name" value="FTHF_cligase"/>
</dbReference>
<organism evidence="5 6">
    <name type="scientific">Aurantiacibacter sediminis</name>
    <dbReference type="NCBI Taxonomy" id="2793064"/>
    <lineage>
        <taxon>Bacteria</taxon>
        <taxon>Pseudomonadati</taxon>
        <taxon>Pseudomonadota</taxon>
        <taxon>Alphaproteobacteria</taxon>
        <taxon>Sphingomonadales</taxon>
        <taxon>Erythrobacteraceae</taxon>
        <taxon>Aurantiacibacter</taxon>
    </lineage>
</organism>
<name>A0ABS0N3C4_9SPHN</name>
<evidence type="ECO:0000256" key="3">
    <source>
        <dbReference type="ARBA" id="ARBA00022840"/>
    </source>
</evidence>
<keyword evidence="4" id="KW-0460">Magnesium</keyword>